<dbReference type="RefSeq" id="YP_010781524.1">
    <property type="nucleotide sequence ID" value="NC_075039.1"/>
</dbReference>
<dbReference type="InterPro" id="IPR021328">
    <property type="entry name" value="CotB-like"/>
</dbReference>
<dbReference type="SUPFAM" id="SSF158430">
    <property type="entry name" value="Bacillus cereus metalloprotein-like"/>
    <property type="match status" value="2"/>
</dbReference>
<protein>
    <submittedName>
        <fullName evidence="1">Uncharacterized protein</fullName>
    </submittedName>
</protein>
<proteinExistence type="predicted"/>
<dbReference type="Gene3D" id="1.20.1260.120">
    <property type="entry name" value="Protein of unknown function DUF2935"/>
    <property type="match status" value="1"/>
</dbReference>
<reference evidence="1" key="1">
    <citation type="submission" date="2017-01" db="EMBL/GenBank/DDBJ databases">
        <authorList>
            <person name="Assis F.L."/>
            <person name="Abrahao J.S."/>
            <person name="Silva L."/>
            <person name="Khalil J.B."/>
            <person name="Rodrigues R."/>
            <person name="Silva L.S."/>
            <person name="Arantes T."/>
            <person name="Boratto P."/>
            <person name="Andrade M."/>
            <person name="Kroon E.G."/>
            <person name="Ribeiro B."/>
            <person name="Bergier I."/>
            <person name="Seligmann H."/>
            <person name="Ghigo E."/>
            <person name="Colson P."/>
            <person name="Levasseur A."/>
            <person name="Raoult D."/>
            <person name="Scola B.L."/>
        </authorList>
    </citation>
    <scope>NUCLEOTIDE SEQUENCE</scope>
    <source>
        <strain evidence="1">Soda lake</strain>
    </source>
</reference>
<name>A0A6N1NXF9_9VIRU</name>
<organism evidence="1">
    <name type="scientific">Tupanvirus soda lake</name>
    <dbReference type="NCBI Taxonomy" id="2126985"/>
    <lineage>
        <taxon>Viruses</taxon>
        <taxon>Varidnaviria</taxon>
        <taxon>Bamfordvirae</taxon>
        <taxon>Nucleocytoviricota</taxon>
        <taxon>Megaviricetes</taxon>
        <taxon>Imitervirales</taxon>
        <taxon>Mimiviridae</taxon>
        <taxon>Megamimivirinae</taxon>
        <taxon>Tupanvirus</taxon>
        <taxon>Tupanvirus salinum</taxon>
    </lineage>
</organism>
<sequence length="446" mass="49796">MSNNYQRYLKYKNKYIDLKNELMHRKQRGGTNGTNFPLIDEIHFWGRQMMEHVLLLFLGLQDNDADANKEMNSKQNAPQTDVTAKGQLKNQAFELFQRWKQFMASTFYDKGVNVTMETIFLSEDNLAKVDDVSLERVNELIQNTIDFKGLVINTLEQGRWIGWIYPSLAKHMLQEAVYFKRKVNGPAFTPLEEIQFSNLHHSTEMGATAQMIDPDPAQQAIIDVVRSYALKRMSTLRATGSLTGLESAQAFPKDWSAEEEAILQGLRPSEETNMLMLSIRFSEELTQFADETGQKIERNELKSIISPALAHHIHREFARFTETLRQLQGGQTTPTNTTANKNVEAKDIQANSKVASKNATIGTNNARTASNITAPTTGAISGSKMTTGLNALNTAALTTHTTGNRAPTGSRTLGATNLSQTPLTNTKSNTPRYVTANSRTSTIIDV</sequence>
<evidence type="ECO:0000313" key="1">
    <source>
        <dbReference type="EMBL" id="QKU34872.1"/>
    </source>
</evidence>
<accession>A0A6N1NXF9</accession>
<dbReference type="EMBL" id="KY523104">
    <property type="protein sequence ID" value="QKU34872.1"/>
    <property type="molecule type" value="Genomic_DNA"/>
</dbReference>
<dbReference type="KEGG" id="vg:80518288"/>
<reference evidence="1" key="2">
    <citation type="journal article" date="2018" name="Nat. Commun.">
        <title>Tailed giant Tupanvirus possesses the most complete translational apparatus of the known virosphere.</title>
        <authorList>
            <person name="Abrahao J."/>
            <person name="Silva L."/>
            <person name="Silva L.S."/>
            <person name="Khalil J.Y.B."/>
            <person name="Rodrigues R."/>
            <person name="Arantes T."/>
            <person name="Assis F."/>
            <person name="Boratto P."/>
            <person name="Andrade M."/>
            <person name="Kroon E.G."/>
            <person name="Ribeiro B."/>
            <person name="Bergier I."/>
            <person name="Seligmann H."/>
            <person name="Ghigo E."/>
            <person name="Colson P."/>
            <person name="Levasseur A."/>
            <person name="Kroemer G."/>
            <person name="Raoult D."/>
            <person name="La Scola B."/>
        </authorList>
    </citation>
    <scope>NUCLEOTIDE SEQUENCE [LARGE SCALE GENOMIC DNA]</scope>
    <source>
        <strain evidence="1">Soda lake</strain>
    </source>
</reference>
<dbReference type="GeneID" id="80518288"/>
<dbReference type="Pfam" id="PF11155">
    <property type="entry name" value="DUF2935"/>
    <property type="match status" value="2"/>
</dbReference>